<dbReference type="SUPFAM" id="SSF82185">
    <property type="entry name" value="Histone H3 K4-specific methyltransferase SET7/9 N-terminal domain"/>
    <property type="match status" value="1"/>
</dbReference>
<reference evidence="2 3" key="1">
    <citation type="journal article" date="2010" name="PLoS ONE">
        <title>The Waddlia genome: a window into chlamydial biology.</title>
        <authorList>
            <person name="Bertelli C."/>
            <person name="Collyn F."/>
            <person name="Croxatto A."/>
            <person name="Ruckert C."/>
            <person name="Polkinghorne A."/>
            <person name="Kebbi-Beghdadi C."/>
            <person name="Goesmann A."/>
            <person name="Vaughan L."/>
            <person name="Greub G."/>
        </authorList>
    </citation>
    <scope>NUCLEOTIDE SEQUENCE [LARGE SCALE GENOMIC DNA]</scope>
    <source>
        <strain evidence="3">ATCC VR-1470 / WSU 86-1044</strain>
    </source>
</reference>
<dbReference type="Pfam" id="PF01973">
    <property type="entry name" value="MptE-like"/>
    <property type="match status" value="1"/>
</dbReference>
<dbReference type="PANTHER" id="PTHR41786:SF1">
    <property type="entry name" value="6-HYDROXYMETHYLPTERIN DIPHOSPHOKINASE MPTE-LIKE DOMAIN-CONTAINING PROTEIN"/>
    <property type="match status" value="1"/>
</dbReference>
<sequence>MTMHSERLLKNVSRWAPDCPKQSTLLLELCPERIAFCETANGEPNLKEAIDGVEKTFHSAENAAEEAEEWFRSLNLYQSSVIFVYGVGAGHYFNAAKSWLEKAKEHRLVFLEDDLEVVYHLFNSEIGRNLLTHDQTFLYFLERGEKGRLLESSFGSIPAILFLHQPVFSSLKLYEETKPETVEDCRKLVGYYKNFNTFQLLEQLTYGRQFFANYYRNLLELSESKFADQMFEKFQGVPAIICGAGPSLEKNRALLETLSDHALVIAGGSSMNAVNADGWLPHFGIAVDPNLSQYSRLFMNQGYEVPYFFRNRVFPEALRLLHGEHLYVSGSGGYQVARWFEEQLGIEGKNLEEGSNVVNFGIAIAASLGCSPIILVGVDMAYTEGKSYASGILPHPILDLGKLPKTRSVNEQVVEKDDINGNPVQTLWKWIQESVWISQFCITKPEIKVINATEGGIGVEAVPNVSLEEVKNRYLKTPVDLEALIHVRVQESIFQKIVDSEVVADKMRLLADSLKKCKRHCSILIEEFNKILEVIEQSDQENPKLITDIALQELKLLNQEAAFKAILARFNESFLSFYGREDMESFYKEQDKRIDQKEINLRRTQLNLKRYHFLKAVCKENIERIMTTLKEDRIRHLITEGLSSQHADKEDVNDVQKALERISCQTYEVNENAFRVEDAELGVAFEGELDTKHILKIEIENDRDRMQEFVSSQTGWSGKVEFIDNEGRVVSDQFYQSGKLHGPSRGYFSNGQLACQTFYLNGSKHGKSVFYDRSGSLYAIKGYRNGKRSGKQESFYPNGNLKFSSYFLDGQLDGLVCQYFSSRVLKRKINFIRGKRHGKEIIWNLGGIKEIEINYNNDKPIGFSRSWHLNGQLAREIFYDENGKVIYVHGWSSDGVKLPADLLLREDYFEKVSNQAGKLAGSIEEIIGHVSHIVPELNRAEGIENADAFASEMKELVFEMDHLREVYQQIESFREETTEGAKEALWKTPETQKILGSQLDQIAEQMSEDIQSIEQTLQLMDQLLKHPKDKNGA</sequence>
<evidence type="ECO:0000313" key="3">
    <source>
        <dbReference type="Proteomes" id="UP000001505"/>
    </source>
</evidence>
<dbReference type="Proteomes" id="UP000001505">
    <property type="component" value="Chromosome"/>
</dbReference>
<dbReference type="EMBL" id="CP001928">
    <property type="protein sequence ID" value="ADI38930.1"/>
    <property type="molecule type" value="Genomic_DNA"/>
</dbReference>
<gene>
    <name evidence="2" type="ordered locus">wcw_1582</name>
</gene>
<dbReference type="Pfam" id="PF07661">
    <property type="entry name" value="MORN_2"/>
    <property type="match status" value="2"/>
</dbReference>
<feature type="domain" description="6-hydroxymethylpterin diphosphokinase MptE-like" evidence="1">
    <location>
        <begin position="213"/>
        <end position="384"/>
    </location>
</feature>
<dbReference type="AlphaFoldDB" id="D6YS85"/>
<protein>
    <recommendedName>
        <fullName evidence="1">6-hydroxymethylpterin diphosphokinase MptE-like domain-containing protein</fullName>
    </recommendedName>
</protein>
<dbReference type="eggNOG" id="COG2849">
    <property type="taxonomic scope" value="Bacteria"/>
</dbReference>
<organism evidence="2 3">
    <name type="scientific">Waddlia chondrophila (strain ATCC VR-1470 / WSU 86-1044)</name>
    <dbReference type="NCBI Taxonomy" id="716544"/>
    <lineage>
        <taxon>Bacteria</taxon>
        <taxon>Pseudomonadati</taxon>
        <taxon>Chlamydiota</taxon>
        <taxon>Chlamydiia</taxon>
        <taxon>Parachlamydiales</taxon>
        <taxon>Waddliaceae</taxon>
        <taxon>Waddlia</taxon>
    </lineage>
</organism>
<dbReference type="InterPro" id="IPR011652">
    <property type="entry name" value="MORN_2"/>
</dbReference>
<dbReference type="InterPro" id="IPR002826">
    <property type="entry name" value="MptE-like"/>
</dbReference>
<dbReference type="HOGENOM" id="CLU_333120_0_0_0"/>
<dbReference type="Gene3D" id="2.20.110.10">
    <property type="entry name" value="Histone H3 K4-specific methyltransferase SET7/9 N-terminal domain"/>
    <property type="match status" value="1"/>
</dbReference>
<dbReference type="PANTHER" id="PTHR41786">
    <property type="entry name" value="MOTILITY ACCESSORY FACTOR MAF"/>
    <property type="match status" value="1"/>
</dbReference>
<dbReference type="Gene3D" id="3.90.930.1">
    <property type="match status" value="1"/>
</dbReference>
<keyword evidence="3" id="KW-1185">Reference proteome</keyword>
<dbReference type="KEGG" id="wch:wcw_1582"/>
<dbReference type="OrthoDB" id="5291305at2"/>
<evidence type="ECO:0000259" key="1">
    <source>
        <dbReference type="Pfam" id="PF01973"/>
    </source>
</evidence>
<proteinExistence type="predicted"/>
<dbReference type="RefSeq" id="WP_013182636.1">
    <property type="nucleotide sequence ID" value="NC_014225.1"/>
</dbReference>
<dbReference type="eggNOG" id="COG2604">
    <property type="taxonomic scope" value="Bacteria"/>
</dbReference>
<name>D6YS85_WADCW</name>
<evidence type="ECO:0000313" key="2">
    <source>
        <dbReference type="EMBL" id="ADI38930.1"/>
    </source>
</evidence>
<dbReference type="STRING" id="716544.wcw_1582"/>
<accession>D6YS85</accession>